<feature type="transmembrane region" description="Helical" evidence="9">
    <location>
        <begin position="797"/>
        <end position="817"/>
    </location>
</feature>
<feature type="signal peptide" evidence="10">
    <location>
        <begin position="1"/>
        <end position="24"/>
    </location>
</feature>
<feature type="transmembrane region" description="Helical" evidence="9">
    <location>
        <begin position="503"/>
        <end position="526"/>
    </location>
</feature>
<feature type="chain" id="PRO_5045242145" description="G-protein coupled receptors family 1 profile domain-containing protein" evidence="10">
    <location>
        <begin position="25"/>
        <end position="856"/>
    </location>
</feature>
<dbReference type="Gene3D" id="4.10.400.10">
    <property type="entry name" value="Low-density Lipoprotein Receptor"/>
    <property type="match status" value="3"/>
</dbReference>
<feature type="disulfide bond" evidence="8">
    <location>
        <begin position="289"/>
        <end position="307"/>
    </location>
</feature>
<dbReference type="PANTHER" id="PTHR24372">
    <property type="entry name" value="GLYCOPROTEIN HORMONE RECEPTOR"/>
    <property type="match status" value="1"/>
</dbReference>
<feature type="disulfide bond" evidence="8">
    <location>
        <begin position="282"/>
        <end position="294"/>
    </location>
</feature>
<feature type="transmembrane region" description="Helical" evidence="9">
    <location>
        <begin position="458"/>
        <end position="479"/>
    </location>
</feature>
<evidence type="ECO:0000256" key="7">
    <source>
        <dbReference type="ARBA" id="ARBA00023157"/>
    </source>
</evidence>
<dbReference type="Pfam" id="PF00001">
    <property type="entry name" value="7tm_1"/>
    <property type="match status" value="2"/>
</dbReference>
<feature type="transmembrane region" description="Helical" evidence="9">
    <location>
        <begin position="766"/>
        <end position="785"/>
    </location>
</feature>
<feature type="domain" description="G-protein coupled receptors family 1 profile" evidence="11">
    <location>
        <begin position="473"/>
        <end position="817"/>
    </location>
</feature>
<protein>
    <recommendedName>
        <fullName evidence="11">G-protein coupled receptors family 1 profile domain-containing protein</fullName>
    </recommendedName>
</protein>
<name>A0ABP0GH30_CLALP</name>
<feature type="transmembrane region" description="Helical" evidence="9">
    <location>
        <begin position="548"/>
        <end position="576"/>
    </location>
</feature>
<dbReference type="SUPFAM" id="SSF81321">
    <property type="entry name" value="Family A G protein-coupled receptor-like"/>
    <property type="match status" value="2"/>
</dbReference>
<keyword evidence="5 9" id="KW-1133">Transmembrane helix</keyword>
<evidence type="ECO:0000256" key="5">
    <source>
        <dbReference type="ARBA" id="ARBA00022989"/>
    </source>
</evidence>
<keyword evidence="3 9" id="KW-0812">Transmembrane</keyword>
<dbReference type="Proteomes" id="UP001642483">
    <property type="component" value="Unassembled WGS sequence"/>
</dbReference>
<dbReference type="Pfam" id="PF00057">
    <property type="entry name" value="Ldl_recept_a"/>
    <property type="match status" value="1"/>
</dbReference>
<feature type="transmembrane region" description="Helical" evidence="9">
    <location>
        <begin position="588"/>
        <end position="609"/>
    </location>
</feature>
<evidence type="ECO:0000256" key="9">
    <source>
        <dbReference type="SAM" id="Phobius"/>
    </source>
</evidence>
<evidence type="ECO:0000256" key="3">
    <source>
        <dbReference type="ARBA" id="ARBA00022692"/>
    </source>
</evidence>
<dbReference type="PROSITE" id="PS50262">
    <property type="entry name" value="G_PROTEIN_RECEP_F1_2"/>
    <property type="match status" value="1"/>
</dbReference>
<sequence length="856" mass="96365">MRHSLAKNIILLSFVSCGITLTETQQQVSLVRQCTCQQDPFLCNQKQATCSIVGGTRLLQLSYPDPIAPDGIGKCMLPRDKLCKTSAEFNVTCFAPITNASMNKCHLGCDSYYLCRDNKTCINRYNICTNQQTPSGCSNDDNYTSLYCDMNCSNYYRCKDGKTCVKRSSVCDFNICNGCPEDMEHRSGVGFKCLKNGRHCVLPQALLYDDVPDCDNEEDLCLRKGENCFQCKDRSLMIQASGVCDGIIDCPDLSDECVCQNRLEICDKVTEAFIRSPTLNRCTRGTVNCGDGKCIERYKVCDGNMDCANGIDEMFHFCGGTAPCANDSRINNRCCLRSNGGRCRPIVSRPRNNIRALVCRMNDSPTMAYTRCGNTSTRIRRSQKCDFHMQCEDGSDEKNCTGRFYCEQPGRTLFVRENQVNDGRQDCDDASDECSSVGQNSTNELLFNSRYDLLENRILFVLIWIMAVLALIGNAIVVIHQSRILLGMRANGKTLSSLRGNHILVLNLAIADFLMGVYLLAVGIAYESLRGSYCQEEFAWRSSNVCTWMGVTVLISSETSVLTMLLLTAFRLYALLKPFNASSLPKTWFVFLLSFATWTLSTIVAVLPLTHAYRSQVPNVAWIPRNRFTQHAIVPLEAGKTYLYRSLVYFSPDENENTTALFAERIRSVTTWDELLEIRGQIFRTDNDLEVVASFGYYNVHSVCIANFFPNRDDPHLALSLTLVIFNFLAFVFIAGVYIYIYVIMFRRKNITVEDRTDAAKMQWRIFRLVITDFLCWIPICILAFCKLYDLPISGTVYSVAAIVLLPINSALNPILYSSASSKVLNKLTCWKLLLLKNRQRKDSAPTLATKSTASL</sequence>
<dbReference type="Gene3D" id="1.20.1070.10">
    <property type="entry name" value="Rhodopsin 7-helix transmembrane proteins"/>
    <property type="match status" value="2"/>
</dbReference>
<dbReference type="SMART" id="SM00192">
    <property type="entry name" value="LDLa"/>
    <property type="match status" value="3"/>
</dbReference>
<comment type="subcellular location">
    <subcellularLocation>
        <location evidence="1">Membrane</location>
    </subcellularLocation>
</comment>
<evidence type="ECO:0000256" key="8">
    <source>
        <dbReference type="PROSITE-ProRule" id="PRU00124"/>
    </source>
</evidence>
<evidence type="ECO:0000256" key="10">
    <source>
        <dbReference type="SAM" id="SignalP"/>
    </source>
</evidence>
<dbReference type="SUPFAM" id="SSF57424">
    <property type="entry name" value="LDL receptor-like module"/>
    <property type="match status" value="3"/>
</dbReference>
<accession>A0ABP0GH30</accession>
<proteinExistence type="predicted"/>
<dbReference type="InterPro" id="IPR000276">
    <property type="entry name" value="GPCR_Rhodpsn"/>
</dbReference>
<feature type="disulfide bond" evidence="8">
    <location>
        <begin position="244"/>
        <end position="259"/>
    </location>
</feature>
<gene>
    <name evidence="12" type="ORF">CVLEPA_LOCUS21500</name>
</gene>
<evidence type="ECO:0000313" key="12">
    <source>
        <dbReference type="EMBL" id="CAK8689505.1"/>
    </source>
</evidence>
<evidence type="ECO:0000313" key="13">
    <source>
        <dbReference type="Proteomes" id="UP001642483"/>
    </source>
</evidence>
<dbReference type="PROSITE" id="PS50068">
    <property type="entry name" value="LDLRA_2"/>
    <property type="match status" value="2"/>
</dbReference>
<dbReference type="PRINTS" id="PR00261">
    <property type="entry name" value="LDLRECEPTOR"/>
</dbReference>
<keyword evidence="10" id="KW-0732">Signal</keyword>
<evidence type="ECO:0000256" key="1">
    <source>
        <dbReference type="ARBA" id="ARBA00004370"/>
    </source>
</evidence>
<keyword evidence="13" id="KW-1185">Reference proteome</keyword>
<dbReference type="InterPro" id="IPR002172">
    <property type="entry name" value="LDrepeatLR_classA_rpt"/>
</dbReference>
<dbReference type="InterPro" id="IPR036055">
    <property type="entry name" value="LDL_receptor-like_sf"/>
</dbReference>
<evidence type="ECO:0000259" key="11">
    <source>
        <dbReference type="PROSITE" id="PS50262"/>
    </source>
</evidence>
<keyword evidence="7 8" id="KW-1015">Disulfide bond</keyword>
<keyword evidence="2" id="KW-0433">Leucine-rich repeat</keyword>
<dbReference type="CDD" id="cd00112">
    <property type="entry name" value="LDLa"/>
    <property type="match status" value="2"/>
</dbReference>
<reference evidence="12 13" key="1">
    <citation type="submission" date="2024-02" db="EMBL/GenBank/DDBJ databases">
        <authorList>
            <person name="Daric V."/>
            <person name="Darras S."/>
        </authorList>
    </citation>
    <scope>NUCLEOTIDE SEQUENCE [LARGE SCALE GENOMIC DNA]</scope>
</reference>
<organism evidence="12 13">
    <name type="scientific">Clavelina lepadiformis</name>
    <name type="common">Light-bulb sea squirt</name>
    <name type="synonym">Ascidia lepadiformis</name>
    <dbReference type="NCBI Taxonomy" id="159417"/>
    <lineage>
        <taxon>Eukaryota</taxon>
        <taxon>Metazoa</taxon>
        <taxon>Chordata</taxon>
        <taxon>Tunicata</taxon>
        <taxon>Ascidiacea</taxon>
        <taxon>Aplousobranchia</taxon>
        <taxon>Clavelinidae</taxon>
        <taxon>Clavelina</taxon>
    </lineage>
</organism>
<dbReference type="PANTHER" id="PTHR24372:SF77">
    <property type="entry name" value="G-PROTEIN COUPLED RECEPTORS FAMILY 1 PROFILE DOMAIN-CONTAINING PROTEIN"/>
    <property type="match status" value="1"/>
</dbReference>
<evidence type="ECO:0000256" key="4">
    <source>
        <dbReference type="ARBA" id="ARBA00022737"/>
    </source>
</evidence>
<dbReference type="InterPro" id="IPR017452">
    <property type="entry name" value="GPCR_Rhodpsn_7TM"/>
</dbReference>
<keyword evidence="4" id="KW-0677">Repeat</keyword>
<dbReference type="EMBL" id="CAWYQH010000108">
    <property type="protein sequence ID" value="CAK8689505.1"/>
    <property type="molecule type" value="Genomic_DNA"/>
</dbReference>
<evidence type="ECO:0000256" key="2">
    <source>
        <dbReference type="ARBA" id="ARBA00022614"/>
    </source>
</evidence>
<evidence type="ECO:0000256" key="6">
    <source>
        <dbReference type="ARBA" id="ARBA00023136"/>
    </source>
</evidence>
<keyword evidence="6 9" id="KW-0472">Membrane</keyword>
<feature type="transmembrane region" description="Helical" evidence="9">
    <location>
        <begin position="717"/>
        <end position="745"/>
    </location>
</feature>
<comment type="caution">
    <text evidence="12">The sequence shown here is derived from an EMBL/GenBank/DDBJ whole genome shotgun (WGS) entry which is preliminary data.</text>
</comment>
<comment type="caution">
    <text evidence="8">Lacks conserved residue(s) required for the propagation of feature annotation.</text>
</comment>